<feature type="domain" description="Sodium/calcium exchanger membrane region" evidence="19">
    <location>
        <begin position="335"/>
        <end position="483"/>
    </location>
</feature>
<evidence type="ECO:0000313" key="21">
    <source>
        <dbReference type="RefSeq" id="XP_034239088.1"/>
    </source>
</evidence>
<keyword evidence="16" id="KW-0739">Sodium transport</keyword>
<sequence length="501" mass="53610">PPAPGLDVDVDQPPRAVTSLSAADGHHGANRTPAEDPVWGRALDSGPADIVPECDTDALFPGSLFSPEDLRHGAIVLYFVVAFYGFYVIAVVCEFYFLPTVEIICEELGLTPDVAAATFMSLASSSPELFVNVVTTFVTRSTMGVGTTVGSATFNVLGLASFIGLAARGPIVISAVPVVRDSLLYMAAIAVTTAVVWDGSVQWYEALMMVLLSLAYLAFMFSQHRLAHWARSLLARSNSTVVLTNASRPDEISSVSSEVAAKEVVDAAPLPQPQPDPEVAVAVANQISFTAGNQGGCSWRRAAWCAFNAATWPVRTAISLTIMDTKKPHLRRFYLLNFVLCVVWIALAAYVVSWMLAVIGNTLEISDAVMGITLLAAGGSTPEAVSAIIMSRKGVGSVGIANGLGANTLNMLMNLGMPWLVRSLVFPGLPWTVLSEGLPYDLVTLVSAVVVLNLVLLASRYRLCRMQGVATFIVYFLFIVVLVLIELNVFGLYHKSECTTE</sequence>
<dbReference type="KEGG" id="tpal:117644010"/>
<dbReference type="OrthoDB" id="407410at2759"/>
<accession>A0A6P8YH58</accession>
<keyword evidence="9" id="KW-0106">Calcium</keyword>
<keyword evidence="14" id="KW-0406">Ion transport</keyword>
<keyword evidence="6" id="KW-0109">Calcium transport</keyword>
<keyword evidence="13" id="KW-0915">Sodium</keyword>
<keyword evidence="11" id="KW-0630">Potassium</keyword>
<evidence type="ECO:0000256" key="1">
    <source>
        <dbReference type="ARBA" id="ARBA00004141"/>
    </source>
</evidence>
<keyword evidence="10" id="KW-0769">Symport</keyword>
<feature type="transmembrane region" description="Helical" evidence="18">
    <location>
        <begin position="75"/>
        <end position="98"/>
    </location>
</feature>
<feature type="transmembrane region" description="Helical" evidence="18">
    <location>
        <begin position="203"/>
        <end position="221"/>
    </location>
</feature>
<dbReference type="GO" id="GO:0015293">
    <property type="term" value="F:symporter activity"/>
    <property type="evidence" value="ECO:0007669"/>
    <property type="project" value="UniProtKB-KW"/>
</dbReference>
<dbReference type="Proteomes" id="UP000515158">
    <property type="component" value="Unplaced"/>
</dbReference>
<evidence type="ECO:0000256" key="17">
    <source>
        <dbReference type="SAM" id="MobiDB-lite"/>
    </source>
</evidence>
<evidence type="ECO:0000256" key="3">
    <source>
        <dbReference type="ARBA" id="ARBA00022448"/>
    </source>
</evidence>
<evidence type="ECO:0000256" key="11">
    <source>
        <dbReference type="ARBA" id="ARBA00022958"/>
    </source>
</evidence>
<evidence type="ECO:0000256" key="18">
    <source>
        <dbReference type="SAM" id="Phobius"/>
    </source>
</evidence>
<dbReference type="InParanoid" id="A0A6P8YH58"/>
<dbReference type="GeneID" id="117644010"/>
<dbReference type="GO" id="GO:0008273">
    <property type="term" value="F:calcium, potassium:sodium antiporter activity"/>
    <property type="evidence" value="ECO:0007669"/>
    <property type="project" value="TreeGrafter"/>
</dbReference>
<evidence type="ECO:0000256" key="15">
    <source>
        <dbReference type="ARBA" id="ARBA00023136"/>
    </source>
</evidence>
<name>A0A6P8YH58_THRPL</name>
<keyword evidence="15 18" id="KW-0472">Membrane</keyword>
<dbReference type="InterPro" id="IPR004481">
    <property type="entry name" value="K/Na/Ca-exchanger"/>
</dbReference>
<evidence type="ECO:0000256" key="8">
    <source>
        <dbReference type="ARBA" id="ARBA00022729"/>
    </source>
</evidence>
<evidence type="ECO:0000256" key="6">
    <source>
        <dbReference type="ARBA" id="ARBA00022568"/>
    </source>
</evidence>
<feature type="domain" description="Sodium/calcium exchanger membrane region" evidence="19">
    <location>
        <begin position="80"/>
        <end position="221"/>
    </location>
</feature>
<feature type="transmembrane region" description="Helical" evidence="18">
    <location>
        <begin position="333"/>
        <end position="356"/>
    </location>
</feature>
<dbReference type="Pfam" id="PF01699">
    <property type="entry name" value="Na_Ca_ex"/>
    <property type="match status" value="2"/>
</dbReference>
<keyword evidence="20" id="KW-1185">Reference proteome</keyword>
<dbReference type="GO" id="GO:0005886">
    <property type="term" value="C:plasma membrane"/>
    <property type="evidence" value="ECO:0007669"/>
    <property type="project" value="TreeGrafter"/>
</dbReference>
<feature type="transmembrane region" description="Helical" evidence="18">
    <location>
        <begin position="469"/>
        <end position="493"/>
    </location>
</feature>
<keyword evidence="4" id="KW-0050">Antiport</keyword>
<dbReference type="InterPro" id="IPR044880">
    <property type="entry name" value="NCX_ion-bd_dom_sf"/>
</dbReference>
<evidence type="ECO:0000256" key="16">
    <source>
        <dbReference type="ARBA" id="ARBA00023201"/>
    </source>
</evidence>
<dbReference type="InterPro" id="IPR004837">
    <property type="entry name" value="NaCa_Exmemb"/>
</dbReference>
<gene>
    <name evidence="21" type="primary">LOC117644010</name>
</gene>
<comment type="similarity">
    <text evidence="2">Belongs to the Ca(2+):cation antiporter (CaCA) (TC 2.A.19) family. SLC24A subfamily.</text>
</comment>
<evidence type="ECO:0000313" key="20">
    <source>
        <dbReference type="Proteomes" id="UP000515158"/>
    </source>
</evidence>
<dbReference type="RefSeq" id="XP_034239088.1">
    <property type="nucleotide sequence ID" value="XM_034383197.1"/>
</dbReference>
<keyword evidence="3" id="KW-0813">Transport</keyword>
<feature type="region of interest" description="Disordered" evidence="17">
    <location>
        <begin position="19"/>
        <end position="39"/>
    </location>
</feature>
<organism evidence="21">
    <name type="scientific">Thrips palmi</name>
    <name type="common">Melon thrips</name>
    <dbReference type="NCBI Taxonomy" id="161013"/>
    <lineage>
        <taxon>Eukaryota</taxon>
        <taxon>Metazoa</taxon>
        <taxon>Ecdysozoa</taxon>
        <taxon>Arthropoda</taxon>
        <taxon>Hexapoda</taxon>
        <taxon>Insecta</taxon>
        <taxon>Pterygota</taxon>
        <taxon>Neoptera</taxon>
        <taxon>Paraneoptera</taxon>
        <taxon>Thysanoptera</taxon>
        <taxon>Terebrantia</taxon>
        <taxon>Thripoidea</taxon>
        <taxon>Thripidae</taxon>
        <taxon>Thrips</taxon>
    </lineage>
</organism>
<evidence type="ECO:0000259" key="19">
    <source>
        <dbReference type="Pfam" id="PF01699"/>
    </source>
</evidence>
<keyword evidence="12 18" id="KW-1133">Transmembrane helix</keyword>
<feature type="transmembrane region" description="Helical" evidence="18">
    <location>
        <begin position="437"/>
        <end position="457"/>
    </location>
</feature>
<dbReference type="Gene3D" id="1.20.1420.30">
    <property type="entry name" value="NCX, central ion-binding region"/>
    <property type="match status" value="2"/>
</dbReference>
<evidence type="ECO:0000256" key="5">
    <source>
        <dbReference type="ARBA" id="ARBA00022538"/>
    </source>
</evidence>
<evidence type="ECO:0000256" key="10">
    <source>
        <dbReference type="ARBA" id="ARBA00022847"/>
    </source>
</evidence>
<reference evidence="21" key="1">
    <citation type="submission" date="2025-08" db="UniProtKB">
        <authorList>
            <consortium name="RefSeq"/>
        </authorList>
    </citation>
    <scope>IDENTIFICATION</scope>
    <source>
        <tissue evidence="21">Total insect</tissue>
    </source>
</reference>
<keyword evidence="7 18" id="KW-0812">Transmembrane</keyword>
<dbReference type="AlphaFoldDB" id="A0A6P8YH58"/>
<keyword evidence="8" id="KW-0732">Signal</keyword>
<protein>
    <submittedName>
        <fullName evidence="21">Sodium/potassium/calcium exchanger 4-like</fullName>
    </submittedName>
</protein>
<evidence type="ECO:0000256" key="4">
    <source>
        <dbReference type="ARBA" id="ARBA00022449"/>
    </source>
</evidence>
<feature type="transmembrane region" description="Helical" evidence="18">
    <location>
        <begin position="368"/>
        <end position="390"/>
    </location>
</feature>
<feature type="non-terminal residue" evidence="21">
    <location>
        <position position="1"/>
    </location>
</feature>
<dbReference type="PANTHER" id="PTHR10846:SF2">
    <property type="entry name" value="RE48874P"/>
    <property type="match status" value="1"/>
</dbReference>
<evidence type="ECO:0000256" key="7">
    <source>
        <dbReference type="ARBA" id="ARBA00022692"/>
    </source>
</evidence>
<evidence type="ECO:0000256" key="13">
    <source>
        <dbReference type="ARBA" id="ARBA00023053"/>
    </source>
</evidence>
<dbReference type="PANTHER" id="PTHR10846">
    <property type="entry name" value="SODIUM/POTASSIUM/CALCIUM EXCHANGER"/>
    <property type="match status" value="1"/>
</dbReference>
<dbReference type="GO" id="GO:0005262">
    <property type="term" value="F:calcium channel activity"/>
    <property type="evidence" value="ECO:0007669"/>
    <property type="project" value="TreeGrafter"/>
</dbReference>
<evidence type="ECO:0000256" key="2">
    <source>
        <dbReference type="ARBA" id="ARBA00005364"/>
    </source>
</evidence>
<proteinExistence type="inferred from homology"/>
<comment type="subcellular location">
    <subcellularLocation>
        <location evidence="1">Membrane</location>
        <topology evidence="1">Multi-pass membrane protein</topology>
    </subcellularLocation>
</comment>
<evidence type="ECO:0000256" key="12">
    <source>
        <dbReference type="ARBA" id="ARBA00022989"/>
    </source>
</evidence>
<evidence type="ECO:0000256" key="9">
    <source>
        <dbReference type="ARBA" id="ARBA00022837"/>
    </source>
</evidence>
<keyword evidence="5" id="KW-0633">Potassium transport</keyword>
<feature type="transmembrane region" description="Helical" evidence="18">
    <location>
        <begin position="397"/>
        <end position="417"/>
    </location>
</feature>
<dbReference type="FunFam" id="1.20.1420.30:FF:000009">
    <property type="entry name" value="sodium/potassium/calcium exchanger 5 isoform X2"/>
    <property type="match status" value="1"/>
</dbReference>
<evidence type="ECO:0000256" key="14">
    <source>
        <dbReference type="ARBA" id="ARBA00023065"/>
    </source>
</evidence>
<dbReference type="GO" id="GO:0006874">
    <property type="term" value="P:intracellular calcium ion homeostasis"/>
    <property type="evidence" value="ECO:0007669"/>
    <property type="project" value="TreeGrafter"/>
</dbReference>